<dbReference type="AlphaFoldDB" id="A2ELC9"/>
<dbReference type="InterPro" id="IPR026906">
    <property type="entry name" value="LRR_5"/>
</dbReference>
<dbReference type="SMR" id="A2ELC9"/>
<reference evidence="1" key="2">
    <citation type="journal article" date="2007" name="Science">
        <title>Draft genome sequence of the sexually transmitted pathogen Trichomonas vaginalis.</title>
        <authorList>
            <person name="Carlton J.M."/>
            <person name="Hirt R.P."/>
            <person name="Silva J.C."/>
            <person name="Delcher A.L."/>
            <person name="Schatz M."/>
            <person name="Zhao Q."/>
            <person name="Wortman J.R."/>
            <person name="Bidwell S.L."/>
            <person name="Alsmark U.C.M."/>
            <person name="Besteiro S."/>
            <person name="Sicheritz-Ponten T."/>
            <person name="Noel C.J."/>
            <person name="Dacks J.B."/>
            <person name="Foster P.G."/>
            <person name="Simillion C."/>
            <person name="Van de Peer Y."/>
            <person name="Miranda-Saavedra D."/>
            <person name="Barton G.J."/>
            <person name="Westrop G.D."/>
            <person name="Mueller S."/>
            <person name="Dessi D."/>
            <person name="Fiori P.L."/>
            <person name="Ren Q."/>
            <person name="Paulsen I."/>
            <person name="Zhang H."/>
            <person name="Bastida-Corcuera F.D."/>
            <person name="Simoes-Barbosa A."/>
            <person name="Brown M.T."/>
            <person name="Hayes R.D."/>
            <person name="Mukherjee M."/>
            <person name="Okumura C.Y."/>
            <person name="Schneider R."/>
            <person name="Smith A.J."/>
            <person name="Vanacova S."/>
            <person name="Villalvazo M."/>
            <person name="Haas B.J."/>
            <person name="Pertea M."/>
            <person name="Feldblyum T.V."/>
            <person name="Utterback T.R."/>
            <person name="Shu C.L."/>
            <person name="Osoegawa K."/>
            <person name="de Jong P.J."/>
            <person name="Hrdy I."/>
            <person name="Horvathova L."/>
            <person name="Zubacova Z."/>
            <person name="Dolezal P."/>
            <person name="Malik S.B."/>
            <person name="Logsdon J.M. Jr."/>
            <person name="Henze K."/>
            <person name="Gupta A."/>
            <person name="Wang C.C."/>
            <person name="Dunne R.L."/>
            <person name="Upcroft J.A."/>
            <person name="Upcroft P."/>
            <person name="White O."/>
            <person name="Salzberg S.L."/>
            <person name="Tang P."/>
            <person name="Chiu C.-H."/>
            <person name="Lee Y.-S."/>
            <person name="Embley T.M."/>
            <person name="Coombs G.H."/>
            <person name="Mottram J.C."/>
            <person name="Tachezy J."/>
            <person name="Fraser-Liggett C.M."/>
            <person name="Johnson P.J."/>
        </authorList>
    </citation>
    <scope>NUCLEOTIDE SEQUENCE [LARGE SCALE GENOMIC DNA]</scope>
    <source>
        <strain evidence="1">G3</strain>
    </source>
</reference>
<gene>
    <name evidence="1" type="ORF">TVAG_358210</name>
</gene>
<dbReference type="Pfam" id="PF13306">
    <property type="entry name" value="LRR_5"/>
    <property type="match status" value="7"/>
</dbReference>
<dbReference type="PANTHER" id="PTHR45661:SF3">
    <property type="entry name" value="IG-LIKE DOMAIN-CONTAINING PROTEIN"/>
    <property type="match status" value="1"/>
</dbReference>
<proteinExistence type="predicted"/>
<sequence>MEIGSQISTISGWGSAYRVEFIYLSRRVKVIDNNAFRSDYQLNAIEFEEGSELISIGSNAFQRTNIVDFNFPPGCTKISSYIFNQVSSLKTIYIPASLVNININAFAGAPNIELIEIDQENPEYDVIYPATLMLKNGTSFIYMSPSTTSFTIPYSVVNFGKTIFQTCTQLTSINVDSSSSYYDCDSGIVYSKGFKTAIACIGGITSVALNHLRTSIGDFCFNNCTKLKNVELNEGLLYIGSLSFYSINFTSIRIPSSVISLGSYCFYYSNLQYIEFDGDGPKIIYDYFFSSSLIKEINFGKNLQEIGYVAFYSCNWLERVTFHSKCDNRFSGIRVFNLCVKLNNFELPKTVKKITDRSFSGTSSLTNFSIAEGSMLNYIDELAFENSALESISFPSSLEFIGVNAFKGCWKLKTVNFSEGVNLKVLGGGIFKSCTSLPNIEIPASVTTFDPSSVGYCTSLTSINVSSENKNYSSNDGIVYTINKDKLVCCPGGKTSAFIYKNIIIIGSNAFWGCSKLKDLTFEYGCKLRIIEDGTFYSCTSLFRVDLPTSLETVQQSAFAGCTELVIITFPDFAMAELDSESIFADCTSLTTFSFGRFCALNALGENIFSNCVKLSTINIPANCTTIRANAFKNCVSLTNISFESNSKMSSISDSAFSGCTSLTNYTVPDSFVSITSSCFGGATSITTVNIRQNLSIISIGSNAFASFRLKYFNIGGGTTISRIDSYAFADKQIETFSLDCDVYLSSYEFKNCVNLKSVGIRRIKRDVDSTSKKLMSTSSSSREYYTIPEGLFSGCKSLESVRINMNIETISDYAFMNCVKLSFTIPPSVVYIGDKSFMNCSMVKNVPDMVQHIGNLSFYGSDVDHVLIVSSEATYIGSSAFTKTAVSMIYYCGTRDFSDFSPSFESRAKAIVSESYPSSLLCGAAAFYVPLNLCNDMIRIKTGKDKLPKPIGKHHI</sequence>
<dbReference type="STRING" id="5722.A2ELC9"/>
<dbReference type="Gene3D" id="3.80.10.10">
    <property type="entry name" value="Ribonuclease Inhibitor"/>
    <property type="match status" value="5"/>
</dbReference>
<dbReference type="InterPro" id="IPR053139">
    <property type="entry name" value="Surface_bspA-like"/>
</dbReference>
<reference evidence="1" key="1">
    <citation type="submission" date="2006-10" db="EMBL/GenBank/DDBJ databases">
        <authorList>
            <person name="Amadeo P."/>
            <person name="Zhao Q."/>
            <person name="Wortman J."/>
            <person name="Fraser-Liggett C."/>
            <person name="Carlton J."/>
        </authorList>
    </citation>
    <scope>NUCLEOTIDE SEQUENCE</scope>
    <source>
        <strain evidence="1">G3</strain>
    </source>
</reference>
<organism evidence="1 2">
    <name type="scientific">Trichomonas vaginalis (strain ATCC PRA-98 / G3)</name>
    <dbReference type="NCBI Taxonomy" id="412133"/>
    <lineage>
        <taxon>Eukaryota</taxon>
        <taxon>Metamonada</taxon>
        <taxon>Parabasalia</taxon>
        <taxon>Trichomonadida</taxon>
        <taxon>Trichomonadidae</taxon>
        <taxon>Trichomonas</taxon>
    </lineage>
</organism>
<dbReference type="InParanoid" id="A2ELC9"/>
<dbReference type="InterPro" id="IPR032675">
    <property type="entry name" value="LRR_dom_sf"/>
</dbReference>
<dbReference type="KEGG" id="tva:4764408"/>
<accession>A2ELC9</accession>
<dbReference type="SUPFAM" id="SSF52058">
    <property type="entry name" value="L domain-like"/>
    <property type="match status" value="3"/>
</dbReference>
<dbReference type="VEuPathDB" id="TrichDB:TVAG_358210"/>
<dbReference type="RefSeq" id="XP_001318754.1">
    <property type="nucleotide sequence ID" value="XM_001318719.1"/>
</dbReference>
<protein>
    <submittedName>
        <fullName evidence="1">Leucine Rich Repeat family protein</fullName>
    </submittedName>
</protein>
<evidence type="ECO:0000313" key="2">
    <source>
        <dbReference type="Proteomes" id="UP000001542"/>
    </source>
</evidence>
<dbReference type="EMBL" id="DS113421">
    <property type="protein sequence ID" value="EAY06531.1"/>
    <property type="molecule type" value="Genomic_DNA"/>
</dbReference>
<dbReference type="eggNOG" id="ENOG502SA9M">
    <property type="taxonomic scope" value="Eukaryota"/>
</dbReference>
<name>A2ELC9_TRIV3</name>
<evidence type="ECO:0000313" key="1">
    <source>
        <dbReference type="EMBL" id="EAY06531.1"/>
    </source>
</evidence>
<dbReference type="PANTHER" id="PTHR45661">
    <property type="entry name" value="SURFACE ANTIGEN"/>
    <property type="match status" value="1"/>
</dbReference>
<keyword evidence="2" id="KW-1185">Reference proteome</keyword>
<dbReference type="VEuPathDB" id="TrichDB:TVAGG3_0274410"/>
<dbReference type="Proteomes" id="UP000001542">
    <property type="component" value="Unassembled WGS sequence"/>
</dbReference>